<dbReference type="Proteomes" id="UP000717696">
    <property type="component" value="Unassembled WGS sequence"/>
</dbReference>
<accession>A0A9P9J7P1</accession>
<evidence type="ECO:0008006" key="3">
    <source>
        <dbReference type="Google" id="ProtNLM"/>
    </source>
</evidence>
<dbReference type="EMBL" id="JAGMUU010000009">
    <property type="protein sequence ID" value="KAH7145428.1"/>
    <property type="molecule type" value="Genomic_DNA"/>
</dbReference>
<keyword evidence="2" id="KW-1185">Reference proteome</keyword>
<dbReference type="AlphaFoldDB" id="A0A9P9J7P1"/>
<dbReference type="PANTHER" id="PTHR42060">
    <property type="entry name" value="NHL REPEAT-CONTAINING PROTEIN-RELATED"/>
    <property type="match status" value="1"/>
</dbReference>
<dbReference type="SUPFAM" id="SSF63829">
    <property type="entry name" value="Calcium-dependent phosphotriesterase"/>
    <property type="match status" value="1"/>
</dbReference>
<protein>
    <recommendedName>
        <fullName evidence="3">SMP-30/Gluconolactonase/LRE-like region domain-containing protein</fullName>
    </recommendedName>
</protein>
<name>A0A9P9J7P1_9HYPO</name>
<reference evidence="1" key="1">
    <citation type="journal article" date="2021" name="Nat. Commun.">
        <title>Genetic determinants of endophytism in the Arabidopsis root mycobiome.</title>
        <authorList>
            <person name="Mesny F."/>
            <person name="Miyauchi S."/>
            <person name="Thiergart T."/>
            <person name="Pickel B."/>
            <person name="Atanasova L."/>
            <person name="Karlsson M."/>
            <person name="Huettel B."/>
            <person name="Barry K.W."/>
            <person name="Haridas S."/>
            <person name="Chen C."/>
            <person name="Bauer D."/>
            <person name="Andreopoulos W."/>
            <person name="Pangilinan J."/>
            <person name="LaButti K."/>
            <person name="Riley R."/>
            <person name="Lipzen A."/>
            <person name="Clum A."/>
            <person name="Drula E."/>
            <person name="Henrissat B."/>
            <person name="Kohler A."/>
            <person name="Grigoriev I.V."/>
            <person name="Martin F.M."/>
            <person name="Hacquard S."/>
        </authorList>
    </citation>
    <scope>NUCLEOTIDE SEQUENCE</scope>
    <source>
        <strain evidence="1">MPI-CAGE-AT-0021</strain>
    </source>
</reference>
<dbReference type="InterPro" id="IPR011042">
    <property type="entry name" value="6-blade_b-propeller_TolB-like"/>
</dbReference>
<comment type="caution">
    <text evidence="1">The sequence shown here is derived from an EMBL/GenBank/DDBJ whole genome shotgun (WGS) entry which is preliminary data.</text>
</comment>
<dbReference type="PANTHER" id="PTHR42060:SF1">
    <property type="entry name" value="NHL REPEAT-CONTAINING PROTEIN"/>
    <property type="match status" value="1"/>
</dbReference>
<dbReference type="Gene3D" id="2.120.10.30">
    <property type="entry name" value="TolB, C-terminal domain"/>
    <property type="match status" value="1"/>
</dbReference>
<evidence type="ECO:0000313" key="2">
    <source>
        <dbReference type="Proteomes" id="UP000717696"/>
    </source>
</evidence>
<proteinExistence type="predicted"/>
<evidence type="ECO:0000313" key="1">
    <source>
        <dbReference type="EMBL" id="KAH7145428.1"/>
    </source>
</evidence>
<dbReference type="OrthoDB" id="9977941at2759"/>
<organism evidence="1 2">
    <name type="scientific">Dactylonectria estremocensis</name>
    <dbReference type="NCBI Taxonomy" id="1079267"/>
    <lineage>
        <taxon>Eukaryota</taxon>
        <taxon>Fungi</taxon>
        <taxon>Dikarya</taxon>
        <taxon>Ascomycota</taxon>
        <taxon>Pezizomycotina</taxon>
        <taxon>Sordariomycetes</taxon>
        <taxon>Hypocreomycetidae</taxon>
        <taxon>Hypocreales</taxon>
        <taxon>Nectriaceae</taxon>
        <taxon>Dactylonectria</taxon>
    </lineage>
</organism>
<gene>
    <name evidence="1" type="ORF">B0J13DRAFT_553503</name>
</gene>
<dbReference type="InterPro" id="IPR052998">
    <property type="entry name" value="Hetero-Diels-Alderase-like"/>
</dbReference>
<sequence>MHLSAMFAQTKTIIAAIATFQPNTFLENIAARSDGSLLVTSVNPAAVYYVPNPGPVSGTVVPQQLAAFNQSVIGIVEVNHDIFYISTTDQMQGGGNLLWKLDMRSFGRLSHPLRVDLTQVATFPSRSRVINGSARLSKNVILCADSWAGLIWKVDIPRNGGEPSMSVWKEHAMFSPSSDPEKADVPGVNGLKYNEKTHILYFTTTSQLFFGRIRVDPDTLNPVGEPELVTDRWMQADDFILDVGANVAYVAIHRQNLIEMVDLTTGVNITVAGNPFNMDMIGPTSGAWDRGCKQGDSVAYFVTDGGIKNPADGIVREAKVLRLNFP</sequence>